<dbReference type="GO" id="GO:0047988">
    <property type="term" value="F:hydroxyacid-oxoacid transhydrogenase activity"/>
    <property type="evidence" value="ECO:0007669"/>
    <property type="project" value="UniProtKB-EC"/>
</dbReference>
<evidence type="ECO:0000256" key="5">
    <source>
        <dbReference type="ARBA" id="ARBA00023002"/>
    </source>
</evidence>
<keyword evidence="11" id="KW-1185">Reference proteome</keyword>
<comment type="subcellular location">
    <subcellularLocation>
        <location evidence="2">Mitochondrion</location>
    </subcellularLocation>
</comment>
<dbReference type="OrthoDB" id="339764at2759"/>
<dbReference type="Gene3D" id="1.20.1090.10">
    <property type="entry name" value="Dehydroquinate synthase-like - alpha domain"/>
    <property type="match status" value="1"/>
</dbReference>
<keyword evidence="4" id="KW-0809">Transit peptide</keyword>
<evidence type="ECO:0000256" key="7">
    <source>
        <dbReference type="ARBA" id="ARBA00049496"/>
    </source>
</evidence>
<dbReference type="InterPro" id="IPR039697">
    <property type="entry name" value="Alcohol_dehydrogenase_Fe"/>
</dbReference>
<dbReference type="CDD" id="cd08190">
    <property type="entry name" value="HOT"/>
    <property type="match status" value="1"/>
</dbReference>
<dbReference type="GO" id="GO:0005739">
    <property type="term" value="C:mitochondrion"/>
    <property type="evidence" value="ECO:0007669"/>
    <property type="project" value="UniProtKB-SubCell"/>
</dbReference>
<comment type="catalytic activity">
    <reaction evidence="1">
        <text>(S)-3-hydroxybutanoate + 2-oxoglutarate = (R)-2-hydroxyglutarate + acetoacetate</text>
        <dbReference type="Rhea" id="RHEA:23048"/>
        <dbReference type="ChEBI" id="CHEBI:11047"/>
        <dbReference type="ChEBI" id="CHEBI:13705"/>
        <dbReference type="ChEBI" id="CHEBI:15801"/>
        <dbReference type="ChEBI" id="CHEBI:16810"/>
        <dbReference type="EC" id="1.1.99.24"/>
    </reaction>
</comment>
<feature type="domain" description="Fe-containing alcohol dehydrogenase-like C-terminal" evidence="9">
    <location>
        <begin position="294"/>
        <end position="358"/>
    </location>
</feature>
<keyword evidence="5" id="KW-0560">Oxidoreductase</keyword>
<comment type="similarity">
    <text evidence="3">Belongs to the iron-containing alcohol dehydrogenase family. Hydroxyacid-oxoacid transhydrogenase subfamily.</text>
</comment>
<reference evidence="10 11" key="1">
    <citation type="journal article" date="2019" name="Sci. Rep.">
        <title>Comparative genomics of chytrid fungi reveal insights into the obligate biotrophic and pathogenic lifestyle of Synchytrium endobioticum.</title>
        <authorList>
            <person name="van de Vossenberg B.T.L.H."/>
            <person name="Warris S."/>
            <person name="Nguyen H.D.T."/>
            <person name="van Gent-Pelzer M.P.E."/>
            <person name="Joly D.L."/>
            <person name="van de Geest H.C."/>
            <person name="Bonants P.J.M."/>
            <person name="Smith D.S."/>
            <person name="Levesque C.A."/>
            <person name="van der Lee T.A.J."/>
        </authorList>
    </citation>
    <scope>NUCLEOTIDE SEQUENCE [LARGE SCALE GENOMIC DNA]</scope>
    <source>
        <strain evidence="10 11">CBS 675.73</strain>
    </source>
</reference>
<evidence type="ECO:0000313" key="10">
    <source>
        <dbReference type="EMBL" id="TPX73594.1"/>
    </source>
</evidence>
<dbReference type="AlphaFoldDB" id="A0A507FBM4"/>
<evidence type="ECO:0000259" key="9">
    <source>
        <dbReference type="Pfam" id="PF25137"/>
    </source>
</evidence>
<evidence type="ECO:0000256" key="3">
    <source>
        <dbReference type="ARBA" id="ARBA00010005"/>
    </source>
</evidence>
<gene>
    <name evidence="10" type="ORF">CcCBS67573_g05140</name>
</gene>
<dbReference type="GO" id="GO:0046872">
    <property type="term" value="F:metal ion binding"/>
    <property type="evidence" value="ECO:0007669"/>
    <property type="project" value="InterPro"/>
</dbReference>
<dbReference type="InterPro" id="IPR056798">
    <property type="entry name" value="ADH_Fe_C"/>
</dbReference>
<comment type="catalytic activity">
    <reaction evidence="7">
        <text>4-hydroxybutanoate + 2-oxoglutarate = (R)-2-hydroxyglutarate + succinate semialdehyde</text>
        <dbReference type="Rhea" id="RHEA:24734"/>
        <dbReference type="ChEBI" id="CHEBI:15801"/>
        <dbReference type="ChEBI" id="CHEBI:16724"/>
        <dbReference type="ChEBI" id="CHEBI:16810"/>
        <dbReference type="ChEBI" id="CHEBI:57706"/>
        <dbReference type="EC" id="1.1.99.24"/>
    </reaction>
</comment>
<dbReference type="InterPro" id="IPR042157">
    <property type="entry name" value="HOT"/>
</dbReference>
<evidence type="ECO:0000313" key="11">
    <source>
        <dbReference type="Proteomes" id="UP000320333"/>
    </source>
</evidence>
<organism evidence="10 11">
    <name type="scientific">Chytriomyces confervae</name>
    <dbReference type="NCBI Taxonomy" id="246404"/>
    <lineage>
        <taxon>Eukaryota</taxon>
        <taxon>Fungi</taxon>
        <taxon>Fungi incertae sedis</taxon>
        <taxon>Chytridiomycota</taxon>
        <taxon>Chytridiomycota incertae sedis</taxon>
        <taxon>Chytridiomycetes</taxon>
        <taxon>Chytridiales</taxon>
        <taxon>Chytriomycetaceae</taxon>
        <taxon>Chytriomyces</taxon>
    </lineage>
</organism>
<dbReference type="Gene3D" id="3.40.50.1970">
    <property type="match status" value="1"/>
</dbReference>
<proteinExistence type="inferred from homology"/>
<evidence type="ECO:0000256" key="4">
    <source>
        <dbReference type="ARBA" id="ARBA00022946"/>
    </source>
</evidence>
<accession>A0A507FBM4</accession>
<dbReference type="EMBL" id="QEAP01000176">
    <property type="protein sequence ID" value="TPX73594.1"/>
    <property type="molecule type" value="Genomic_DNA"/>
</dbReference>
<feature type="domain" description="Alcohol dehydrogenase iron-type/glycerol dehydrogenase GldA" evidence="8">
    <location>
        <begin position="73"/>
        <end position="245"/>
    </location>
</feature>
<keyword evidence="6" id="KW-0496">Mitochondrion</keyword>
<protein>
    <submittedName>
        <fullName evidence="10">Uncharacterized protein</fullName>
    </submittedName>
</protein>
<evidence type="ECO:0000256" key="2">
    <source>
        <dbReference type="ARBA" id="ARBA00004173"/>
    </source>
</evidence>
<dbReference type="Pfam" id="PF00465">
    <property type="entry name" value="Fe-ADH"/>
    <property type="match status" value="1"/>
</dbReference>
<dbReference type="STRING" id="246404.A0A507FBM4"/>
<dbReference type="Proteomes" id="UP000320333">
    <property type="component" value="Unassembled WGS sequence"/>
</dbReference>
<comment type="caution">
    <text evidence="10">The sequence shown here is derived from an EMBL/GenBank/DDBJ whole genome shotgun (WGS) entry which is preliminary data.</text>
</comment>
<dbReference type="SUPFAM" id="SSF56796">
    <property type="entry name" value="Dehydroquinate synthase-like"/>
    <property type="match status" value="1"/>
</dbReference>
<dbReference type="FunFam" id="1.20.1090.10:FF:000003">
    <property type="entry name" value="Probable hydroxyacid-oxoacid transhydrogenase, mitochondrial"/>
    <property type="match status" value="1"/>
</dbReference>
<dbReference type="Pfam" id="PF25137">
    <property type="entry name" value="ADH_Fe_C"/>
    <property type="match status" value="1"/>
</dbReference>
<evidence type="ECO:0000256" key="6">
    <source>
        <dbReference type="ARBA" id="ARBA00023128"/>
    </source>
</evidence>
<dbReference type="PANTHER" id="PTHR11496:SF83">
    <property type="entry name" value="HYDROXYACID-OXOACID TRANSHYDROGENASE, MITOCHONDRIAL"/>
    <property type="match status" value="1"/>
</dbReference>
<sequence length="491" mass="52446">MIRNATRNNVWRTIADVSAVGGACPCHGSGGLLAGGHVSGCDAGSSSASRLNLSTARPNIKDTDYAFEMAASSVRYGVGVTSEVGFDCRNMRAKKVAVFTDPNIATLHPFKAVMESLKRAGVPHTVYDRVRVEPTDSSIKDAIAFVKAQQPDAFIAVGGGSTIDTAKAANLYLCHPDNELLDFVNAPIGKGLPVREKLMPLIAIPTTAGTGSETTGVSIFDYEPKNFKTGIASRALKPTLGIIDPLNTRTMAPQVHVSSGLDVLCHALESYTAIPYNMRSPRPKDPIDRPAYQGSNPISDIWSLKALRMCVERLPNAYKDPSNFRAQEQMLLAATFAGIGFGNAGVHLCHGMSYPISGLNKSYSHPGYVGVNGVGKKIVPHGISVALTSPAVFEWTAPACPERHLEVAAIFGVDVSRARLGDAGKILSDALRKFLNELDVPNGIGALGFEKSIIGDMVLGTLPQHRVTKLAPHEATAEVLQHLFERSFTIY</sequence>
<evidence type="ECO:0000259" key="8">
    <source>
        <dbReference type="Pfam" id="PF00465"/>
    </source>
</evidence>
<dbReference type="GO" id="GO:0004022">
    <property type="term" value="F:alcohol dehydrogenase (NAD+) activity"/>
    <property type="evidence" value="ECO:0007669"/>
    <property type="project" value="InterPro"/>
</dbReference>
<dbReference type="PANTHER" id="PTHR11496">
    <property type="entry name" value="ALCOHOL DEHYDROGENASE"/>
    <property type="match status" value="1"/>
</dbReference>
<name>A0A507FBM4_9FUNG</name>
<dbReference type="FunFam" id="3.40.50.1970:FF:000003">
    <property type="entry name" value="Alcohol dehydrogenase, iron-containing"/>
    <property type="match status" value="1"/>
</dbReference>
<dbReference type="InterPro" id="IPR001670">
    <property type="entry name" value="ADH_Fe/GldA"/>
</dbReference>
<evidence type="ECO:0000256" key="1">
    <source>
        <dbReference type="ARBA" id="ARBA00000813"/>
    </source>
</evidence>